<evidence type="ECO:0000313" key="1">
    <source>
        <dbReference type="EMBL" id="MCC5468151.1"/>
    </source>
</evidence>
<reference evidence="1" key="1">
    <citation type="submission" date="2021-11" db="EMBL/GenBank/DDBJ databases">
        <title>Description of a new species Pelosinus isolated from the bottom sediments of Lake Baikal.</title>
        <authorList>
            <person name="Zakharyuk A."/>
        </authorList>
    </citation>
    <scope>NUCLEOTIDE SEQUENCE</scope>
    <source>
        <strain evidence="1">Bkl1</strain>
    </source>
</reference>
<sequence length="53" mass="5984">MRCLKYLSHIAMLAVNQITYWFGVRNECVCNECGGARDALALVCTELRNAFSK</sequence>
<gene>
    <name evidence="1" type="ORF">LMF89_22705</name>
</gene>
<evidence type="ECO:0000313" key="2">
    <source>
        <dbReference type="Proteomes" id="UP001165492"/>
    </source>
</evidence>
<protein>
    <submittedName>
        <fullName evidence="1">Uncharacterized protein</fullName>
    </submittedName>
</protein>
<comment type="caution">
    <text evidence="1">The sequence shown here is derived from an EMBL/GenBank/DDBJ whole genome shotgun (WGS) entry which is preliminary data.</text>
</comment>
<dbReference type="Proteomes" id="UP001165492">
    <property type="component" value="Unassembled WGS sequence"/>
</dbReference>
<dbReference type="RefSeq" id="WP_229537039.1">
    <property type="nucleotide sequence ID" value="NZ_JAJHJB010000050.1"/>
</dbReference>
<accession>A0ABS8HYA9</accession>
<keyword evidence="2" id="KW-1185">Reference proteome</keyword>
<dbReference type="EMBL" id="JAJHJB010000050">
    <property type="protein sequence ID" value="MCC5468151.1"/>
    <property type="molecule type" value="Genomic_DNA"/>
</dbReference>
<organism evidence="1 2">
    <name type="scientific">Pelosinus baikalensis</name>
    <dbReference type="NCBI Taxonomy" id="2892015"/>
    <lineage>
        <taxon>Bacteria</taxon>
        <taxon>Bacillati</taxon>
        <taxon>Bacillota</taxon>
        <taxon>Negativicutes</taxon>
        <taxon>Selenomonadales</taxon>
        <taxon>Sporomusaceae</taxon>
        <taxon>Pelosinus</taxon>
    </lineage>
</organism>
<name>A0ABS8HYA9_9FIRM</name>
<proteinExistence type="predicted"/>